<proteinExistence type="inferred from homology"/>
<evidence type="ECO:0000313" key="4">
    <source>
        <dbReference type="Proteomes" id="UP001612741"/>
    </source>
</evidence>
<name>A0ABW7Z5S6_9ACTN</name>
<dbReference type="PANTHER" id="PTHR46696:SF1">
    <property type="entry name" value="CYTOCHROME P450 YJIB-RELATED"/>
    <property type="match status" value="1"/>
</dbReference>
<keyword evidence="2" id="KW-0349">Heme</keyword>
<comment type="caution">
    <text evidence="3">The sequence shown here is derived from an EMBL/GenBank/DDBJ whole genome shotgun (WGS) entry which is preliminary data.</text>
</comment>
<keyword evidence="2" id="KW-0408">Iron</keyword>
<dbReference type="Pfam" id="PF00067">
    <property type="entry name" value="p450"/>
    <property type="match status" value="1"/>
</dbReference>
<dbReference type="InterPro" id="IPR002397">
    <property type="entry name" value="Cyt_P450_B"/>
</dbReference>
<dbReference type="Gene3D" id="1.10.630.10">
    <property type="entry name" value="Cytochrome P450"/>
    <property type="match status" value="1"/>
</dbReference>
<gene>
    <name evidence="3" type="ORF">ACIBG2_38200</name>
</gene>
<reference evidence="3 4" key="1">
    <citation type="submission" date="2024-10" db="EMBL/GenBank/DDBJ databases">
        <title>The Natural Products Discovery Center: Release of the First 8490 Sequenced Strains for Exploring Actinobacteria Biosynthetic Diversity.</title>
        <authorList>
            <person name="Kalkreuter E."/>
            <person name="Kautsar S.A."/>
            <person name="Yang D."/>
            <person name="Bader C.D."/>
            <person name="Teijaro C.N."/>
            <person name="Fluegel L."/>
            <person name="Davis C.M."/>
            <person name="Simpson J.R."/>
            <person name="Lauterbach L."/>
            <person name="Steele A.D."/>
            <person name="Gui C."/>
            <person name="Meng S."/>
            <person name="Li G."/>
            <person name="Viehrig K."/>
            <person name="Ye F."/>
            <person name="Su P."/>
            <person name="Kiefer A.F."/>
            <person name="Nichols A."/>
            <person name="Cepeda A.J."/>
            <person name="Yan W."/>
            <person name="Fan B."/>
            <person name="Jiang Y."/>
            <person name="Adhikari A."/>
            <person name="Zheng C.-J."/>
            <person name="Schuster L."/>
            <person name="Cowan T.M."/>
            <person name="Smanski M.J."/>
            <person name="Chevrette M.G."/>
            <person name="De Carvalho L.P.S."/>
            <person name="Shen B."/>
        </authorList>
    </citation>
    <scope>NUCLEOTIDE SEQUENCE [LARGE SCALE GENOMIC DNA]</scope>
    <source>
        <strain evidence="3 4">NPDC050545</strain>
    </source>
</reference>
<dbReference type="InterPro" id="IPR036396">
    <property type="entry name" value="Cyt_P450_sf"/>
</dbReference>
<keyword evidence="2" id="KW-0479">Metal-binding</keyword>
<dbReference type="Proteomes" id="UP001612741">
    <property type="component" value="Unassembled WGS sequence"/>
</dbReference>
<keyword evidence="2" id="KW-0503">Monooxygenase</keyword>
<accession>A0ABW7Z5S6</accession>
<dbReference type="InterPro" id="IPR017972">
    <property type="entry name" value="Cyt_P450_CS"/>
</dbReference>
<evidence type="ECO:0000256" key="1">
    <source>
        <dbReference type="ARBA" id="ARBA00010617"/>
    </source>
</evidence>
<organism evidence="3 4">
    <name type="scientific">Nonomuraea typhae</name>
    <dbReference type="NCBI Taxonomy" id="2603600"/>
    <lineage>
        <taxon>Bacteria</taxon>
        <taxon>Bacillati</taxon>
        <taxon>Actinomycetota</taxon>
        <taxon>Actinomycetes</taxon>
        <taxon>Streptosporangiales</taxon>
        <taxon>Streptosporangiaceae</taxon>
        <taxon>Nonomuraea</taxon>
    </lineage>
</organism>
<keyword evidence="4" id="KW-1185">Reference proteome</keyword>
<dbReference type="InterPro" id="IPR001128">
    <property type="entry name" value="Cyt_P450"/>
</dbReference>
<dbReference type="PROSITE" id="PS00086">
    <property type="entry name" value="CYTOCHROME_P450"/>
    <property type="match status" value="1"/>
</dbReference>
<dbReference type="SUPFAM" id="SSF48264">
    <property type="entry name" value="Cytochrome P450"/>
    <property type="match status" value="1"/>
</dbReference>
<dbReference type="RefSeq" id="WP_397089054.1">
    <property type="nucleotide sequence ID" value="NZ_JBITGY010000011.1"/>
</dbReference>
<comment type="similarity">
    <text evidence="1 2">Belongs to the cytochrome P450 family.</text>
</comment>
<dbReference type="EMBL" id="JBITGY010000011">
    <property type="protein sequence ID" value="MFI6503267.1"/>
    <property type="molecule type" value="Genomic_DNA"/>
</dbReference>
<evidence type="ECO:0000256" key="2">
    <source>
        <dbReference type="RuleBase" id="RU000461"/>
    </source>
</evidence>
<keyword evidence="2" id="KW-0560">Oxidoreductase</keyword>
<evidence type="ECO:0000313" key="3">
    <source>
        <dbReference type="EMBL" id="MFI6503267.1"/>
    </source>
</evidence>
<protein>
    <submittedName>
        <fullName evidence="3">Cytochrome P450</fullName>
    </submittedName>
</protein>
<dbReference type="PRINTS" id="PR00359">
    <property type="entry name" value="BP450"/>
</dbReference>
<sequence>MDLDALYRDPHPTYAAARPAPGLTYVPELQAWLVSRYEDVREVLSRPEDFSSEGALRPDQLPRAAALTELVKGFGGRPTVLSRDGEEHRRLRRPLVRGLSPVRIAAAVPFITRRAEELIAAFAAAGHAEWMSAYARPLAADVIGHLMGLEEGDARPAVAAGNRAEDLLFQPMTDDEQAAAARDVVGLQHLLDGYARARRDEPRDDLTTEMVRGLAPGTEPLTTDQRHEIVANLQNLLLAGHLTTTALIGSAVHLLLRERAQWELLCARPELIPAAIEETARYEAPIQGFRRTLTRPLTFAGTGLEAGDTVFVSYGSAGRDGGAGFDITRPPGRHLGFGHGVHGCPGSQLAREELRITLETLIRELPGIRLESSEVVMAPTLIHRAPESLRLVW</sequence>
<dbReference type="PANTHER" id="PTHR46696">
    <property type="entry name" value="P450, PUTATIVE (EUROFUNG)-RELATED"/>
    <property type="match status" value="1"/>
</dbReference>